<keyword evidence="5 7" id="KW-0472">Membrane</keyword>
<evidence type="ECO:0000256" key="4">
    <source>
        <dbReference type="ARBA" id="ARBA00022989"/>
    </source>
</evidence>
<reference evidence="9 10" key="1">
    <citation type="submission" date="2016-12" db="EMBL/GenBank/DDBJ databases">
        <title>Diversity of luminous bacteria.</title>
        <authorList>
            <person name="Yoshizawa S."/>
            <person name="Kogure K."/>
        </authorList>
    </citation>
    <scope>NUCLEOTIDE SEQUENCE [LARGE SCALE GENOMIC DNA]</scope>
    <source>
        <strain evidence="9 10">LC1-200</strain>
    </source>
</reference>
<evidence type="ECO:0000256" key="2">
    <source>
        <dbReference type="ARBA" id="ARBA00022475"/>
    </source>
</evidence>
<comment type="caution">
    <text evidence="9">The sequence shown here is derived from an EMBL/GenBank/DDBJ whole genome shotgun (WGS) entry which is preliminary data.</text>
</comment>
<dbReference type="Proteomes" id="UP000238730">
    <property type="component" value="Unassembled WGS sequence"/>
</dbReference>
<evidence type="ECO:0000256" key="7">
    <source>
        <dbReference type="SAM" id="Phobius"/>
    </source>
</evidence>
<dbReference type="AlphaFoldDB" id="A0A2S7VZU6"/>
<accession>A0A2S7VZU6</accession>
<dbReference type="OrthoDB" id="977186at2"/>
<dbReference type="PANTHER" id="PTHR30509:SF9">
    <property type="entry name" value="MULTIDRUG RESISTANCE PROTEIN MDTO"/>
    <property type="match status" value="1"/>
</dbReference>
<feature type="transmembrane region" description="Helical" evidence="7">
    <location>
        <begin position="40"/>
        <end position="60"/>
    </location>
</feature>
<feature type="transmembrane region" description="Helical" evidence="7">
    <location>
        <begin position="12"/>
        <end position="34"/>
    </location>
</feature>
<feature type="transmembrane region" description="Helical" evidence="7">
    <location>
        <begin position="67"/>
        <end position="83"/>
    </location>
</feature>
<dbReference type="EMBL" id="MSCJ01000001">
    <property type="protein sequence ID" value="PQJ67104.1"/>
    <property type="molecule type" value="Genomic_DNA"/>
</dbReference>
<proteinExistence type="inferred from homology"/>
<feature type="transmembrane region" description="Helical" evidence="7">
    <location>
        <begin position="112"/>
        <end position="129"/>
    </location>
</feature>
<keyword evidence="4 7" id="KW-1133">Transmembrane helix</keyword>
<feature type="transmembrane region" description="Helical" evidence="7">
    <location>
        <begin position="135"/>
        <end position="157"/>
    </location>
</feature>
<dbReference type="Pfam" id="PF13515">
    <property type="entry name" value="FUSC_2"/>
    <property type="match status" value="1"/>
</dbReference>
<dbReference type="RefSeq" id="WP_105060383.1">
    <property type="nucleotide sequence ID" value="NZ_MSCJ01000001.1"/>
</dbReference>
<evidence type="ECO:0000313" key="9">
    <source>
        <dbReference type="EMBL" id="PQJ67104.1"/>
    </source>
</evidence>
<organism evidence="9 10">
    <name type="scientific">Photobacterium angustum</name>
    <dbReference type="NCBI Taxonomy" id="661"/>
    <lineage>
        <taxon>Bacteria</taxon>
        <taxon>Pseudomonadati</taxon>
        <taxon>Pseudomonadota</taxon>
        <taxon>Gammaproteobacteria</taxon>
        <taxon>Vibrionales</taxon>
        <taxon>Vibrionaceae</taxon>
        <taxon>Photobacterium</taxon>
    </lineage>
</organism>
<evidence type="ECO:0000256" key="1">
    <source>
        <dbReference type="ARBA" id="ARBA00004651"/>
    </source>
</evidence>
<name>A0A2S7VZU6_PHOAN</name>
<keyword evidence="2" id="KW-1003">Cell membrane</keyword>
<dbReference type="InterPro" id="IPR049453">
    <property type="entry name" value="Memb_transporter_dom"/>
</dbReference>
<evidence type="ECO:0000256" key="5">
    <source>
        <dbReference type="ARBA" id="ARBA00023136"/>
    </source>
</evidence>
<sequence length="346" mass="39612">MKNYSRFAIKYFRQLLVFRVFVALSIIVSIIQIFSLPYGSWALITTVTIMGSIHFLGGVLSKANQRITGTILGAIIGLSLYLIPTSYSWLHHIILITTVVTAIYYTQGKYSYAALVVAITVVVVAGGGPEDLHAAMWRTINVFWAAIVAICCSLYIFPARATDHYLNYTHQFIKLCCNYYHQHNQQIAAENFQLIDINPLSNILDKQTSLQPHTKNENIASKQLLTEIMLTEEQIFTMMGSMLHTRWDKQLGQNKINDMLGLMEAKEQLADRFSRLAIQIENQHILPVKQEEIKMLSLLPPTDNHEQSDTSNISYYGYLWLNREIARQFSQLTHLLSEYYSHLNNK</sequence>
<evidence type="ECO:0000259" key="8">
    <source>
        <dbReference type="Pfam" id="PF13515"/>
    </source>
</evidence>
<protein>
    <recommendedName>
        <fullName evidence="8">Integral membrane bound transporter domain-containing protein</fullName>
    </recommendedName>
</protein>
<comment type="similarity">
    <text evidence="6">Belongs to the YccS/YhfK family.</text>
</comment>
<feature type="transmembrane region" description="Helical" evidence="7">
    <location>
        <begin position="89"/>
        <end position="105"/>
    </location>
</feature>
<comment type="subcellular location">
    <subcellularLocation>
        <location evidence="1">Cell membrane</location>
        <topology evidence="1">Multi-pass membrane protein</topology>
    </subcellularLocation>
</comment>
<keyword evidence="3 7" id="KW-0812">Transmembrane</keyword>
<dbReference type="PANTHER" id="PTHR30509">
    <property type="entry name" value="P-HYDROXYBENZOIC ACID EFFLUX PUMP SUBUNIT-RELATED"/>
    <property type="match status" value="1"/>
</dbReference>
<gene>
    <name evidence="9" type="ORF">BTO08_06660</name>
</gene>
<evidence type="ECO:0000256" key="3">
    <source>
        <dbReference type="ARBA" id="ARBA00022692"/>
    </source>
</evidence>
<evidence type="ECO:0000256" key="6">
    <source>
        <dbReference type="ARBA" id="ARBA00043993"/>
    </source>
</evidence>
<evidence type="ECO:0000313" key="10">
    <source>
        <dbReference type="Proteomes" id="UP000238730"/>
    </source>
</evidence>
<dbReference type="GO" id="GO:0005886">
    <property type="term" value="C:plasma membrane"/>
    <property type="evidence" value="ECO:0007669"/>
    <property type="project" value="UniProtKB-SubCell"/>
</dbReference>
<feature type="domain" description="Integral membrane bound transporter" evidence="8">
    <location>
        <begin position="28"/>
        <end position="152"/>
    </location>
</feature>